<dbReference type="RefSeq" id="WP_021789519.1">
    <property type="nucleotide sequence ID" value="NZ_LT671858.1"/>
</dbReference>
<dbReference type="InterPro" id="IPR051257">
    <property type="entry name" value="Diverse_CBS-Domain"/>
</dbReference>
<dbReference type="Proteomes" id="UP000187822">
    <property type="component" value="Chromosome I"/>
</dbReference>
<dbReference type="InterPro" id="IPR046342">
    <property type="entry name" value="CBS_dom_sf"/>
</dbReference>
<reference evidence="5" key="3">
    <citation type="submission" date="2016-06" db="EMBL/GenBank/DDBJ databases">
        <authorList>
            <person name="Olsen C.W."/>
            <person name="Carey S."/>
            <person name="Hinshaw L."/>
            <person name="Karasin A.I."/>
        </authorList>
    </citation>
    <scope>NUCLEOTIDE SEQUENCE [LARGE SCALE GENOMIC DNA]</scope>
    <source>
        <strain evidence="5">PM4</strain>
    </source>
</reference>
<reference evidence="4 7" key="1">
    <citation type="submission" date="2016-04" db="EMBL/GenBank/DDBJ databases">
        <authorList>
            <person name="Evans L.H."/>
            <person name="Alamgir A."/>
            <person name="Owens N."/>
            <person name="Weber N.D."/>
            <person name="Virtaneva K."/>
            <person name="Barbian K."/>
            <person name="Babar A."/>
            <person name="Rosenke K."/>
        </authorList>
    </citation>
    <scope>NUCLEOTIDE SEQUENCE [LARGE SCALE GENOMIC DNA]</scope>
    <source>
        <strain evidence="4">S5</strain>
        <strain evidence="7">S5(T) (JCM 30642 \VKM B-2941)</strain>
    </source>
</reference>
<evidence type="ECO:0000256" key="1">
    <source>
        <dbReference type="ARBA" id="ARBA00023122"/>
    </source>
</evidence>
<dbReference type="STRING" id="1673428.CPM_1137"/>
<dbReference type="SMART" id="SM00116">
    <property type="entry name" value="CBS"/>
    <property type="match status" value="2"/>
</dbReference>
<evidence type="ECO:0000313" key="7">
    <source>
        <dbReference type="Proteomes" id="UP000195607"/>
    </source>
</evidence>
<feature type="domain" description="CBS" evidence="3">
    <location>
        <begin position="74"/>
        <end position="131"/>
    </location>
</feature>
<keyword evidence="1 2" id="KW-0129">CBS domain</keyword>
<gene>
    <name evidence="5" type="ORF">CPM_1137</name>
    <name evidence="4" type="ORF">CSP5_1133</name>
</gene>
<dbReference type="AlphaFoldDB" id="A0A1N5UWN0"/>
<evidence type="ECO:0000313" key="5">
    <source>
        <dbReference type="EMBL" id="SJK84948.1"/>
    </source>
</evidence>
<keyword evidence="6" id="KW-1185">Reference proteome</keyword>
<dbReference type="InterPro" id="IPR000644">
    <property type="entry name" value="CBS_dom"/>
</dbReference>
<dbReference type="Gene3D" id="3.10.580.10">
    <property type="entry name" value="CBS-domain"/>
    <property type="match status" value="1"/>
</dbReference>
<name>A0A1N5UWN0_9ARCH</name>
<proteinExistence type="predicted"/>
<dbReference type="SUPFAM" id="SSF54631">
    <property type="entry name" value="CBS-domain pair"/>
    <property type="match status" value="1"/>
</dbReference>
<dbReference type="PANTHER" id="PTHR43080:SF2">
    <property type="entry name" value="CBS DOMAIN-CONTAINING PROTEIN"/>
    <property type="match status" value="1"/>
</dbReference>
<dbReference type="Proteomes" id="UP000195607">
    <property type="component" value="Chromosome I"/>
</dbReference>
<dbReference type="EMBL" id="LT671858">
    <property type="protein sequence ID" value="SIM64870.1"/>
    <property type="molecule type" value="Genomic_DNA"/>
</dbReference>
<protein>
    <submittedName>
        <fullName evidence="4">CBS domain protein</fullName>
    </submittedName>
</protein>
<dbReference type="EMBL" id="LT719092">
    <property type="protein sequence ID" value="SJK84948.1"/>
    <property type="molecule type" value="Genomic_DNA"/>
</dbReference>
<dbReference type="Pfam" id="PF00571">
    <property type="entry name" value="CBS"/>
    <property type="match status" value="2"/>
</dbReference>
<dbReference type="PANTHER" id="PTHR43080">
    <property type="entry name" value="CBS DOMAIN-CONTAINING PROTEIN CBSX3, MITOCHONDRIAL"/>
    <property type="match status" value="1"/>
</dbReference>
<dbReference type="OrthoDB" id="43333at2157"/>
<accession>A0A1N5UWN0</accession>
<evidence type="ECO:0000259" key="3">
    <source>
        <dbReference type="PROSITE" id="PS51371"/>
    </source>
</evidence>
<dbReference type="KEGG" id="cdiv:CPM_1137"/>
<evidence type="ECO:0000256" key="2">
    <source>
        <dbReference type="PROSITE-ProRule" id="PRU00703"/>
    </source>
</evidence>
<sequence length="140" mass="15372">MVLNAEDIMSPIPSPLPEDLDVASATKLMAKDHRGYVLVGENGTIKGIVTEWDFVSKVMAAGINPEKVKLGEIMSTDIRSIPEDTPTKKVTVIMSKNGIRRILVGRNGKFVGIITSRDILRIFEDYVENVENVAGKYGLL</sequence>
<evidence type="ECO:0000313" key="6">
    <source>
        <dbReference type="Proteomes" id="UP000187822"/>
    </source>
</evidence>
<reference evidence="6" key="2">
    <citation type="submission" date="2016-06" db="EMBL/GenBank/DDBJ databases">
        <authorList>
            <person name="Toshchakov V.S."/>
        </authorList>
    </citation>
    <scope>NUCLEOTIDE SEQUENCE [LARGE SCALE GENOMIC DNA]</scope>
    <source>
        <strain>PM4 (JCM 30641</strain>
        <strain evidence="6">\VKM B-2940)</strain>
    </source>
</reference>
<dbReference type="GeneID" id="41588392"/>
<feature type="domain" description="CBS" evidence="3">
    <location>
        <begin position="9"/>
        <end position="66"/>
    </location>
</feature>
<organism evidence="4 7">
    <name type="scientific">Cuniculiplasma divulgatum</name>
    <dbReference type="NCBI Taxonomy" id="1673428"/>
    <lineage>
        <taxon>Archaea</taxon>
        <taxon>Methanobacteriati</taxon>
        <taxon>Thermoplasmatota</taxon>
        <taxon>Thermoplasmata</taxon>
        <taxon>Thermoplasmatales</taxon>
        <taxon>Cuniculiplasmataceae</taxon>
        <taxon>Cuniculiplasma</taxon>
    </lineage>
</organism>
<dbReference type="PROSITE" id="PS51371">
    <property type="entry name" value="CBS"/>
    <property type="match status" value="2"/>
</dbReference>
<evidence type="ECO:0000313" key="4">
    <source>
        <dbReference type="EMBL" id="SIM64870.1"/>
    </source>
</evidence>